<dbReference type="Proteomes" id="UP001470230">
    <property type="component" value="Unassembled WGS sequence"/>
</dbReference>
<keyword evidence="2" id="KW-0472">Membrane</keyword>
<reference evidence="3 4" key="1">
    <citation type="submission" date="2024-04" db="EMBL/GenBank/DDBJ databases">
        <title>Tritrichomonas musculus Genome.</title>
        <authorList>
            <person name="Alves-Ferreira E."/>
            <person name="Grigg M."/>
            <person name="Lorenzi H."/>
            <person name="Galac M."/>
        </authorList>
    </citation>
    <scope>NUCLEOTIDE SEQUENCE [LARGE SCALE GENOMIC DNA]</scope>
    <source>
        <strain evidence="3 4">EAF2021</strain>
    </source>
</reference>
<accession>A0ABR2HA87</accession>
<evidence type="ECO:0000313" key="3">
    <source>
        <dbReference type="EMBL" id="KAK8842781.1"/>
    </source>
</evidence>
<evidence type="ECO:0000256" key="2">
    <source>
        <dbReference type="SAM" id="Phobius"/>
    </source>
</evidence>
<feature type="transmembrane region" description="Helical" evidence="2">
    <location>
        <begin position="7"/>
        <end position="33"/>
    </location>
</feature>
<gene>
    <name evidence="3" type="ORF">M9Y10_025646</name>
</gene>
<feature type="region of interest" description="Disordered" evidence="1">
    <location>
        <begin position="866"/>
        <end position="888"/>
    </location>
</feature>
<evidence type="ECO:0000313" key="4">
    <source>
        <dbReference type="Proteomes" id="UP001470230"/>
    </source>
</evidence>
<comment type="caution">
    <text evidence="3">The sequence shown here is derived from an EMBL/GenBank/DDBJ whole genome shotgun (WGS) entry which is preliminary data.</text>
</comment>
<proteinExistence type="predicted"/>
<organism evidence="3 4">
    <name type="scientific">Tritrichomonas musculus</name>
    <dbReference type="NCBI Taxonomy" id="1915356"/>
    <lineage>
        <taxon>Eukaryota</taxon>
        <taxon>Metamonada</taxon>
        <taxon>Parabasalia</taxon>
        <taxon>Tritrichomonadida</taxon>
        <taxon>Tritrichomonadidae</taxon>
        <taxon>Tritrichomonas</taxon>
    </lineage>
</organism>
<keyword evidence="2" id="KW-1133">Transmembrane helix</keyword>
<keyword evidence="4" id="KW-1185">Reference proteome</keyword>
<evidence type="ECO:0008006" key="5">
    <source>
        <dbReference type="Google" id="ProtNLM"/>
    </source>
</evidence>
<evidence type="ECO:0000256" key="1">
    <source>
        <dbReference type="SAM" id="MobiDB-lite"/>
    </source>
</evidence>
<keyword evidence="2" id="KW-0812">Transmembrane</keyword>
<protein>
    <recommendedName>
        <fullName evidence="5">FMP27 GFWDK domain-containing protein</fullName>
    </recommendedName>
</protein>
<name>A0ABR2HA87_9EUKA</name>
<dbReference type="EMBL" id="JAPFFF010000037">
    <property type="protein sequence ID" value="KAK8842781.1"/>
    <property type="molecule type" value="Genomic_DNA"/>
</dbReference>
<sequence>MLLIAQLACFFLIFVIIYIILRAILIYAIYLFLTRIFNAKVRFKSGYSFFSIQDITVESDQFEIQCKLFMISVGVHTSMQLKNLLIKKGNIHYFKEVYLNAQRIVDRALPSKRFFHISIDVDNVNYQTENFLLTMDNIRSIHTDSQHSLSFQNCNFTNPLLSIKVSEYEHSIHFSGNLPEKIQIMRPIFNIKCNGNTISSDQVEISAYSEIPSIWRTVISLREVELTFPHITFLDDIFIIKFSHQINFSIVDSLITFESLHIKNYLHQFKIKINHVKLSHDKIKVKKIIGNSNVQFLRILNHLRWLLYASCKINKTELLIKLENGELLDIVVLNFEERNKLDDNESNDRRPSELNLDSEAANFQYLNIFNSYFNSFNKHNIKLSEGEALITNPSEIANGFHSSNFYDHLNNYIFERPKKEFVKADEVKMEMIAHRTLISSAHMSDVQINRKDVSQFTLNSLNIIYSNSETFQLYLQELYEGFSGKLTAKEHNIKAFVNFLRIDELILNRTLTSENLDLDLKINKSVPLEESRKSLKSLFPKLADLSKIQSVILLNYNIKCSEMNFTQTFSVTPIKLSGTMAFFHNGTKMLTCGVVHCISDTATLPLETFYSPAFWYISFEMNTMKIKYEQKKAIFKGIKGESTSFTFESATLFKDIVQLKKIKKANGEANNNNNNNNDEDPLLVEDKNISIFDFWTENVIPIGPERKLKTSPSNASSATFEAVNENSNSASFETEVNLATDTNLNLTTISNLNMNPSIQKPLKRKNSSTRLNRYASQFDFEDSVFRPSQHQDSQSFYGSYEKLPTVQNRKTRQPYKIILPPTDQVRNSIHISPKLTSEYVPGSLFESSASLANLFSNASSNIAKKSPIKSSLDKNNNSETDQNRSDSPLVLDQLKRIDSTRNISIAELKNDQPSYEQVRYKLECFNGEYFTNAKDRTVEFKAEKAIFGDVQYTNVTSRFEKDVPVTFTADQIEWPYMKAFFTEFNLTNRLFKAKSMSLNSNFSLTSFDPKWLSFSRAEIGQILFKSFCFDLNTIKNPYYQQNSNLSRNKSIDSNLNQNKSIDSNMNSKMDFFIESKVISMTSGKFSFKALDVNIPIYPSKSELTAGLIRVAFSTISSFISFLRDFNTQFKKVNSPKIILKLKPMNIAHASYSNHSIVFKDAEFNFILDHVNVFDITSKFVAIFRVEKKVPTSKIEKNISKKIEIDGDKKDKINNKKEIFLAKPNNERVKKDTNNNDDKQQLHIILTFKEKENVCKRLNISLNSIVVLKCDHRDAQLFKENFRSVFQVHPHEEVKKYLFESTSFFNFILLLNYYDPKDPDFDENREYKLNMEGVEIPKQTNSFHDMIDYIFDYVMKIVRGKVQAIKKREVQPNGNNYS</sequence>